<proteinExistence type="evidence at transcript level"/>
<name>Q14C48_MOUSE</name>
<evidence type="ECO:0000313" key="2">
    <source>
        <dbReference type="EMBL" id="AAI15438.1"/>
    </source>
</evidence>
<evidence type="ECO:0000256" key="1">
    <source>
        <dbReference type="SAM" id="MobiDB-lite"/>
    </source>
</evidence>
<evidence type="ECO:0000313" key="3">
    <source>
        <dbReference type="MGI" id="MGI:894686"/>
    </source>
</evidence>
<feature type="compositionally biased region" description="Low complexity" evidence="1">
    <location>
        <begin position="39"/>
        <end position="48"/>
    </location>
</feature>
<feature type="region of interest" description="Disordered" evidence="1">
    <location>
        <begin position="14"/>
        <end position="48"/>
    </location>
</feature>
<accession>Q14C48</accession>
<protein>
    <submittedName>
        <fullName evidence="2">Col9a3 protein</fullName>
    </submittedName>
</protein>
<feature type="compositionally biased region" description="Pro residues" evidence="1">
    <location>
        <begin position="27"/>
        <end position="37"/>
    </location>
</feature>
<gene>
    <name evidence="2 3" type="primary">Col9a3</name>
</gene>
<organism evidence="2">
    <name type="scientific">Mus musculus</name>
    <name type="common">Mouse</name>
    <dbReference type="NCBI Taxonomy" id="10090"/>
    <lineage>
        <taxon>Eukaryota</taxon>
        <taxon>Metazoa</taxon>
        <taxon>Chordata</taxon>
        <taxon>Craniata</taxon>
        <taxon>Vertebrata</taxon>
        <taxon>Euteleostomi</taxon>
        <taxon>Mammalia</taxon>
        <taxon>Eutheria</taxon>
        <taxon>Euarchontoglires</taxon>
        <taxon>Glires</taxon>
        <taxon>Rodentia</taxon>
        <taxon>Myomorpha</taxon>
        <taxon>Muroidea</taxon>
        <taxon>Muridae</taxon>
        <taxon>Murinae</taxon>
        <taxon>Mus</taxon>
        <taxon>Mus</taxon>
    </lineage>
</organism>
<reference evidence="2" key="1">
    <citation type="journal article" date="2004" name="Genome Res.">
        <title>The status, quality, and expansion of the NIH full-length cDNA project: the Mammalian Gene Collection (MGC).</title>
        <authorList>
            <consortium name="The MGC Project Team"/>
            <person name="Gerhard D.S."/>
            <person name="Wagner L."/>
            <person name="Feingold E.A."/>
            <person name="Shenmen C.M."/>
            <person name="Grouse L.H."/>
            <person name="Schuler G."/>
            <person name="Klein S.L."/>
            <person name="Old S."/>
            <person name="Rasooly R."/>
            <person name="Good P."/>
            <person name="Guyer M."/>
            <person name="Peck A.M."/>
            <person name="Derge J.G."/>
            <person name="Lipman D."/>
            <person name="Collins F.S."/>
            <person name="Jang W."/>
            <person name="Sherry S."/>
            <person name="Feolo M."/>
            <person name="Misquitta L."/>
            <person name="Lee E."/>
            <person name="Rotmistrovsky K."/>
            <person name="Greenhut S.F."/>
            <person name="Schaefer C.F."/>
            <person name="Buetow K."/>
            <person name="Bonner T.I."/>
            <person name="Haussler D."/>
            <person name="Kent J."/>
            <person name="Kiekhaus M."/>
            <person name="Furey T."/>
            <person name="Brent M."/>
            <person name="Prange C."/>
            <person name="Schreiber K."/>
            <person name="Shapiro N."/>
            <person name="Bhat N.K."/>
            <person name="Hopkins R.F."/>
            <person name="Hsie F."/>
            <person name="Driscoll T."/>
            <person name="Soares M.B."/>
            <person name="Casavant T.L."/>
            <person name="Scheetz T.E."/>
            <person name="Brown-stein M.J."/>
            <person name="Usdin T.B."/>
            <person name="Toshiyuki S."/>
            <person name="Carninci P."/>
            <person name="Piao Y."/>
            <person name="Dudekula D.B."/>
            <person name="Ko M.S."/>
            <person name="Kawakami K."/>
            <person name="Suzuki Y."/>
            <person name="Sugano S."/>
            <person name="Gruber C.E."/>
            <person name="Smith M.R."/>
            <person name="Simmons B."/>
            <person name="Moore T."/>
            <person name="Waterman R."/>
            <person name="Johnson S.L."/>
            <person name="Ruan Y."/>
            <person name="Wei C.L."/>
            <person name="Mathavan S."/>
            <person name="Gunaratne P.H."/>
            <person name="Wu J."/>
            <person name="Garcia A.M."/>
            <person name="Hulyk S.W."/>
            <person name="Fuh E."/>
            <person name="Yuan Y."/>
            <person name="Sneed A."/>
            <person name="Kowis C."/>
            <person name="Hodgson A."/>
            <person name="Muzny D.M."/>
            <person name="McPherson J."/>
            <person name="Gibbs R.A."/>
            <person name="Fahey J."/>
            <person name="Helton E."/>
            <person name="Ketteman M."/>
            <person name="Madan A."/>
            <person name="Rodrigues S."/>
            <person name="Sanchez A."/>
            <person name="Whiting M."/>
            <person name="Madari A."/>
            <person name="Young A.C."/>
            <person name="Wetherby K.D."/>
            <person name="Granite S.J."/>
            <person name="Kwong P.N."/>
            <person name="Brinkley C.P."/>
            <person name="Pearson R.L."/>
            <person name="Bouffard G.G."/>
            <person name="Blakesly R.W."/>
            <person name="Green E.D."/>
            <person name="Dickson M.C."/>
            <person name="Rodriguez A.C."/>
            <person name="Grimwood J."/>
            <person name="Schmutz J."/>
            <person name="Myers R.M."/>
            <person name="Butterfield Y.S."/>
            <person name="Griffith M."/>
            <person name="Griffith O.L."/>
            <person name="Krzywinski M.I."/>
            <person name="Liao N."/>
            <person name="Morin R."/>
            <person name="Morrin R."/>
            <person name="Palmquist D."/>
            <person name="Petrescu A.S."/>
            <person name="Skalska U."/>
            <person name="Smailus D.E."/>
            <person name="Stott J.M."/>
            <person name="Schnerch A."/>
            <person name="Schein J.E."/>
            <person name="Jones S.J."/>
            <person name="Holt R.A."/>
            <person name="Baross A."/>
            <person name="Marra M.A."/>
            <person name="Clifton S."/>
            <person name="Makowski K.A."/>
            <person name="Bosak S."/>
            <person name="Malek J."/>
        </authorList>
    </citation>
    <scope>NUCLEOTIDE SEQUENCE [LARGE SCALE MRNA]</scope>
    <source>
        <tissue evidence="2">PCR rescued clones</tissue>
    </source>
</reference>
<dbReference type="MGI" id="MGI:894686">
    <property type="gene designation" value="Col9a3"/>
</dbReference>
<dbReference type="AlphaFoldDB" id="Q14C48"/>
<dbReference type="AGR" id="MGI:894686"/>
<dbReference type="EMBL" id="BC115437">
    <property type="protein sequence ID" value="AAI15438.1"/>
    <property type="molecule type" value="mRNA"/>
</dbReference>
<sequence>MISEQIAQLAAHLRKPLAPGSIGRPGPAGPPGPPGPPGSIGHPGALGK</sequence>